<dbReference type="OrthoDB" id="361536at2759"/>
<dbReference type="KEGG" id="ovi:T265_11122"/>
<dbReference type="Pfam" id="PF17807">
    <property type="entry name" value="zf-UBP_var"/>
    <property type="match status" value="1"/>
</dbReference>
<dbReference type="AlphaFoldDB" id="A0A074ZAQ8"/>
<evidence type="ECO:0000313" key="3">
    <source>
        <dbReference type="Proteomes" id="UP000054324"/>
    </source>
</evidence>
<gene>
    <name evidence="2" type="ORF">T265_11122</name>
</gene>
<name>A0A074ZAQ8_OPIVI</name>
<dbReference type="Proteomes" id="UP000054324">
    <property type="component" value="Unassembled WGS sequence"/>
</dbReference>
<proteinExistence type="predicted"/>
<dbReference type="InterPro" id="IPR013083">
    <property type="entry name" value="Znf_RING/FYVE/PHD"/>
</dbReference>
<dbReference type="CTD" id="20325290"/>
<dbReference type="EMBL" id="KL597069">
    <property type="protein sequence ID" value="KER20315.1"/>
    <property type="molecule type" value="Genomic_DNA"/>
</dbReference>
<dbReference type="InterPro" id="IPR041432">
    <property type="entry name" value="UBP13_Znf-UBP_var"/>
</dbReference>
<reference evidence="2 3" key="1">
    <citation type="submission" date="2013-11" db="EMBL/GenBank/DDBJ databases">
        <title>Opisthorchis viverrini - life in the bile duct.</title>
        <authorList>
            <person name="Young N.D."/>
            <person name="Nagarajan N."/>
            <person name="Lin S.J."/>
            <person name="Korhonen P.K."/>
            <person name="Jex A.R."/>
            <person name="Hall R.S."/>
            <person name="Safavi-Hemami H."/>
            <person name="Kaewkong W."/>
            <person name="Bertrand D."/>
            <person name="Gao S."/>
            <person name="Seet Q."/>
            <person name="Wongkham S."/>
            <person name="Teh B.T."/>
            <person name="Wongkham C."/>
            <person name="Intapan P.M."/>
            <person name="Maleewong W."/>
            <person name="Yang X."/>
            <person name="Hu M."/>
            <person name="Wang Z."/>
            <person name="Hofmann A."/>
            <person name="Sternberg P.W."/>
            <person name="Tan P."/>
            <person name="Wang J."/>
            <person name="Gasser R.B."/>
        </authorList>
    </citation>
    <scope>NUCLEOTIDE SEQUENCE [LARGE SCALE GENOMIC DNA]</scope>
</reference>
<protein>
    <recommendedName>
        <fullName evidence="1">Ubiquitinyl hydrolase variant UBP zinc finger domain-containing protein</fullName>
    </recommendedName>
</protein>
<feature type="domain" description="Ubiquitinyl hydrolase variant UBP zinc finger" evidence="1">
    <location>
        <begin position="77"/>
        <end position="138"/>
    </location>
</feature>
<accession>A0A074ZAQ8</accession>
<dbReference type="STRING" id="6198.A0A074ZAQ8"/>
<evidence type="ECO:0000313" key="2">
    <source>
        <dbReference type="EMBL" id="KER20315.1"/>
    </source>
</evidence>
<dbReference type="GeneID" id="20325290"/>
<organism evidence="2 3">
    <name type="scientific">Opisthorchis viverrini</name>
    <name type="common">Southeast Asian liver fluke</name>
    <dbReference type="NCBI Taxonomy" id="6198"/>
    <lineage>
        <taxon>Eukaryota</taxon>
        <taxon>Metazoa</taxon>
        <taxon>Spiralia</taxon>
        <taxon>Lophotrochozoa</taxon>
        <taxon>Platyhelminthes</taxon>
        <taxon>Trematoda</taxon>
        <taxon>Digenea</taxon>
        <taxon>Opisthorchiida</taxon>
        <taxon>Opisthorchiata</taxon>
        <taxon>Opisthorchiidae</taxon>
        <taxon>Opisthorchis</taxon>
    </lineage>
</organism>
<evidence type="ECO:0000259" key="1">
    <source>
        <dbReference type="Pfam" id="PF17807"/>
    </source>
</evidence>
<dbReference type="RefSeq" id="XP_009175952.1">
    <property type="nucleotide sequence ID" value="XM_009177688.1"/>
</dbReference>
<keyword evidence="3" id="KW-1185">Reference proteome</keyword>
<sequence length="400" mass="44231">MVLLAHRAFIQTNTGKSPFLLMCGRHPRLPVGQEVKLCLAARLSPEELGEQTLIDCLTSLRIKMSATVSWEHFLPAIRVPSSEDKIFKDECPFHFETAESGDGLYVCLKHFIGVGASALRKYAASADSRVFLQYKIKRTFKNRDPSSEPHPTKLALGVPGGFDLPQDRYSVTEQWALVLLPQGERVEIPCPSEGSPLADISHLVPLGMPERLAKAVSIVQHAESALLLEERARNVEAWEDENIRPISSHSLELKQLDNGVRIAPSYVNCFSTDPSSEPHPTKLALGVPGGFDLPQDRYSVTEQWALVLLPQGERVEIPCPSEGSLLADISHLVPLGMPERLAKAVSIVQHAESALLLEERARNVEAWEDENIRPISSHSLELKQLDNGVRIAPSYVGHYS</sequence>
<dbReference type="Gene3D" id="3.30.40.10">
    <property type="entry name" value="Zinc/RING finger domain, C3HC4 (zinc finger)"/>
    <property type="match status" value="1"/>
</dbReference>